<dbReference type="NCBIfam" id="TIGR00066">
    <property type="entry name" value="g_glut_trans"/>
    <property type="match status" value="1"/>
</dbReference>
<comment type="PTM">
    <text evidence="4">Cleaved by autocatalysis into a large and a small subunit.</text>
</comment>
<comment type="caution">
    <text evidence="5">The sequence shown here is derived from an EMBL/GenBank/DDBJ whole genome shotgun (WGS) entry which is preliminary data.</text>
</comment>
<evidence type="ECO:0000256" key="3">
    <source>
        <dbReference type="ARBA" id="ARBA00047417"/>
    </source>
</evidence>
<keyword evidence="6" id="KW-1185">Reference proteome</keyword>
<dbReference type="EMBL" id="JBHSNC010000012">
    <property type="protein sequence ID" value="MFC5528760.1"/>
    <property type="molecule type" value="Genomic_DNA"/>
</dbReference>
<dbReference type="GO" id="GO:0103068">
    <property type="term" value="F:leukotriene C4 gamma-glutamyl transferase activity"/>
    <property type="evidence" value="ECO:0007669"/>
    <property type="project" value="UniProtKB-EC"/>
</dbReference>
<evidence type="ECO:0000256" key="4">
    <source>
        <dbReference type="RuleBase" id="RU368036"/>
    </source>
</evidence>
<sequence length="530" mass="57709">MKHMVPPATKAMVASPHTIATEVGASILKRGGNAFDAAVAVSAALGVVYPHMTGVGGDAFFMLYNAGKGELTGYNGSGRSGARASTEFYAERGLSSIPARGALSAVTAPGMVDAWWEVWSAGGKLPWAELLQPAIAYAENGFPISRSLQEWLCRDERYIRACSVLSDIYLPGGLVLAEGEPLVQRELARTLRELQAGGREAFYCGSLTKRIVDGIRADGGVLALEDFVMHVGQWVDPIKTSYRGYEIFEMPPNSQGFTALMMMKMLERFGVKAIPRHSAEFYHLMVEATKLAFQDRDRYLTDPDFSAIPLERLLSLSYLDELAGRISMERAGPSDLSSMGQDTAYAAVVDEEGNCASFIQSLYYDFGSCYMPADTGIILQNRGSYFSLDPSHVNCLQPGKRTFHTLMPAMIMRDGLPYALLGTQGGEGQPQTQLSLMTGILDYDYTIEEAISLPRWVYGRTWGQDSDSLKIEGRVSEAEVASLRERGHKVDVLLPWDGAMGQAQGIVIDRARGCLHGAADPRGDGSAMGW</sequence>
<comment type="catalytic activity">
    <reaction evidence="3 4">
        <text>an N-terminal (5-L-glutamyl)-[peptide] + an alpha-amino acid = 5-L-glutamyl amino acid + an N-terminal L-alpha-aminoacyl-[peptide]</text>
        <dbReference type="Rhea" id="RHEA:23904"/>
        <dbReference type="Rhea" id="RHEA-COMP:9780"/>
        <dbReference type="Rhea" id="RHEA-COMP:9795"/>
        <dbReference type="ChEBI" id="CHEBI:77644"/>
        <dbReference type="ChEBI" id="CHEBI:78597"/>
        <dbReference type="ChEBI" id="CHEBI:78599"/>
        <dbReference type="ChEBI" id="CHEBI:78608"/>
        <dbReference type="EC" id="2.3.2.2"/>
    </reaction>
</comment>
<evidence type="ECO:0000313" key="6">
    <source>
        <dbReference type="Proteomes" id="UP001596108"/>
    </source>
</evidence>
<comment type="similarity">
    <text evidence="4">Belongs to the gamma-glutamyltransferase family.</text>
</comment>
<dbReference type="Gene3D" id="3.60.20.40">
    <property type="match status" value="1"/>
</dbReference>
<proteinExistence type="inferred from homology"/>
<dbReference type="Gene3D" id="1.10.246.130">
    <property type="match status" value="1"/>
</dbReference>
<protein>
    <recommendedName>
        <fullName evidence="4">Glutathione hydrolase proenzyme</fullName>
        <ecNumber evidence="4">2.3.2.2</ecNumber>
        <ecNumber evidence="4">3.4.19.13</ecNumber>
    </recommendedName>
    <component>
        <recommendedName>
            <fullName evidence="4">Glutathione hydrolase large chain</fullName>
        </recommendedName>
    </component>
    <component>
        <recommendedName>
            <fullName evidence="4">Glutathione hydrolase small chain</fullName>
        </recommendedName>
    </component>
</protein>
<dbReference type="EC" id="2.3.2.2" evidence="4"/>
<evidence type="ECO:0000256" key="1">
    <source>
        <dbReference type="ARBA" id="ARBA00001049"/>
    </source>
</evidence>
<keyword evidence="4 5" id="KW-0012">Acyltransferase</keyword>
<reference evidence="6" key="1">
    <citation type="journal article" date="2019" name="Int. J. Syst. Evol. Microbiol.">
        <title>The Global Catalogue of Microorganisms (GCM) 10K type strain sequencing project: providing services to taxonomists for standard genome sequencing and annotation.</title>
        <authorList>
            <consortium name="The Broad Institute Genomics Platform"/>
            <consortium name="The Broad Institute Genome Sequencing Center for Infectious Disease"/>
            <person name="Wu L."/>
            <person name="Ma J."/>
        </authorList>
    </citation>
    <scope>NUCLEOTIDE SEQUENCE [LARGE SCALE GENOMIC DNA]</scope>
    <source>
        <strain evidence="6">CGMCC 1.18578</strain>
    </source>
</reference>
<dbReference type="InterPro" id="IPR043137">
    <property type="entry name" value="GGT_ssub_C"/>
</dbReference>
<comment type="subunit">
    <text evidence="4">This enzyme consists of two polypeptide chains, which are synthesized in precursor form from a single polypeptide.</text>
</comment>
<dbReference type="PRINTS" id="PR01210">
    <property type="entry name" value="GGTRANSPTASE"/>
</dbReference>
<dbReference type="EC" id="3.4.19.13" evidence="4"/>
<dbReference type="InterPro" id="IPR029055">
    <property type="entry name" value="Ntn_hydrolases_N"/>
</dbReference>
<organism evidence="5 6">
    <name type="scientific">Cohnella yongneupensis</name>
    <dbReference type="NCBI Taxonomy" id="425006"/>
    <lineage>
        <taxon>Bacteria</taxon>
        <taxon>Bacillati</taxon>
        <taxon>Bacillota</taxon>
        <taxon>Bacilli</taxon>
        <taxon>Bacillales</taxon>
        <taxon>Paenibacillaceae</taxon>
        <taxon>Cohnella</taxon>
    </lineage>
</organism>
<dbReference type="InterPro" id="IPR052896">
    <property type="entry name" value="GGT-like_enzyme"/>
</dbReference>
<name>A0ABW0QX97_9BACL</name>
<comment type="catalytic activity">
    <reaction evidence="1 4">
        <text>an S-substituted glutathione + H2O = an S-substituted L-cysteinylglycine + L-glutamate</text>
        <dbReference type="Rhea" id="RHEA:59468"/>
        <dbReference type="ChEBI" id="CHEBI:15377"/>
        <dbReference type="ChEBI" id="CHEBI:29985"/>
        <dbReference type="ChEBI" id="CHEBI:90779"/>
        <dbReference type="ChEBI" id="CHEBI:143103"/>
        <dbReference type="EC" id="3.4.19.13"/>
    </reaction>
</comment>
<dbReference type="InterPro" id="IPR000101">
    <property type="entry name" value="GGT_peptidase"/>
</dbReference>
<evidence type="ECO:0000313" key="5">
    <source>
        <dbReference type="EMBL" id="MFC5528760.1"/>
    </source>
</evidence>
<keyword evidence="4" id="KW-0317">Glutathione biosynthesis</keyword>
<dbReference type="SUPFAM" id="SSF56235">
    <property type="entry name" value="N-terminal nucleophile aminohydrolases (Ntn hydrolases)"/>
    <property type="match status" value="1"/>
</dbReference>
<dbReference type="InterPro" id="IPR043138">
    <property type="entry name" value="GGT_lsub"/>
</dbReference>
<keyword evidence="4 5" id="KW-0808">Transferase</keyword>
<comment type="catalytic activity">
    <reaction evidence="2 4">
        <text>glutathione + H2O = L-cysteinylglycine + L-glutamate</text>
        <dbReference type="Rhea" id="RHEA:28807"/>
        <dbReference type="ChEBI" id="CHEBI:15377"/>
        <dbReference type="ChEBI" id="CHEBI:29985"/>
        <dbReference type="ChEBI" id="CHEBI:57925"/>
        <dbReference type="ChEBI" id="CHEBI:61694"/>
        <dbReference type="EC" id="3.4.19.13"/>
    </reaction>
</comment>
<gene>
    <name evidence="5" type="primary">ggt</name>
    <name evidence="5" type="ORF">ACFPQ4_04730</name>
</gene>
<dbReference type="PANTHER" id="PTHR43881">
    <property type="entry name" value="GAMMA-GLUTAMYLTRANSPEPTIDASE (AFU_ORTHOLOGUE AFUA_4G13580)"/>
    <property type="match status" value="1"/>
</dbReference>
<keyword evidence="4" id="KW-0378">Hydrolase</keyword>
<dbReference type="Pfam" id="PF01019">
    <property type="entry name" value="G_glu_transpept"/>
    <property type="match status" value="1"/>
</dbReference>
<dbReference type="PANTHER" id="PTHR43881:SF1">
    <property type="entry name" value="GAMMA-GLUTAMYLTRANSPEPTIDASE (AFU_ORTHOLOGUE AFUA_4G13580)"/>
    <property type="match status" value="1"/>
</dbReference>
<evidence type="ECO:0000256" key="2">
    <source>
        <dbReference type="ARBA" id="ARBA00001089"/>
    </source>
</evidence>
<keyword evidence="4" id="KW-0865">Zymogen</keyword>
<comment type="pathway">
    <text evidence="4">Sulfur metabolism; glutathione metabolism.</text>
</comment>
<dbReference type="Proteomes" id="UP001596108">
    <property type="component" value="Unassembled WGS sequence"/>
</dbReference>
<dbReference type="RefSeq" id="WP_378110621.1">
    <property type="nucleotide sequence ID" value="NZ_JBHSNC010000012.1"/>
</dbReference>
<accession>A0ABW0QX97</accession>